<comment type="caution">
    <text evidence="2">The sequence shown here is derived from an EMBL/GenBank/DDBJ whole genome shotgun (WGS) entry which is preliminary data.</text>
</comment>
<dbReference type="InterPro" id="IPR011989">
    <property type="entry name" value="ARM-like"/>
</dbReference>
<proteinExistence type="predicted"/>
<evidence type="ECO:0000313" key="2">
    <source>
        <dbReference type="EMBL" id="OWY94294.1"/>
    </source>
</evidence>
<dbReference type="Proteomes" id="UP000198211">
    <property type="component" value="Unassembled WGS sequence"/>
</dbReference>
<organism evidence="2 3">
    <name type="scientific">Phytophthora megakarya</name>
    <dbReference type="NCBI Taxonomy" id="4795"/>
    <lineage>
        <taxon>Eukaryota</taxon>
        <taxon>Sar</taxon>
        <taxon>Stramenopiles</taxon>
        <taxon>Oomycota</taxon>
        <taxon>Peronosporomycetes</taxon>
        <taxon>Peronosporales</taxon>
        <taxon>Peronosporaceae</taxon>
        <taxon>Phytophthora</taxon>
    </lineage>
</organism>
<protein>
    <submittedName>
        <fullName evidence="2">Uncharacterized protein</fullName>
    </submittedName>
</protein>
<dbReference type="SUPFAM" id="SSF48371">
    <property type="entry name" value="ARM repeat"/>
    <property type="match status" value="1"/>
</dbReference>
<name>A0A225UMD8_9STRA</name>
<keyword evidence="3" id="KW-1185">Reference proteome</keyword>
<dbReference type="InterPro" id="IPR016024">
    <property type="entry name" value="ARM-type_fold"/>
</dbReference>
<dbReference type="EMBL" id="NBNE01014606">
    <property type="protein sequence ID" value="OWY94294.1"/>
    <property type="molecule type" value="Genomic_DNA"/>
</dbReference>
<dbReference type="OrthoDB" id="91959at2759"/>
<dbReference type="PROSITE" id="PS50176">
    <property type="entry name" value="ARM_REPEAT"/>
    <property type="match status" value="1"/>
</dbReference>
<dbReference type="PANTHER" id="PTHR23315">
    <property type="entry name" value="U BOX DOMAIN-CONTAINING"/>
    <property type="match status" value="1"/>
</dbReference>
<dbReference type="Pfam" id="PF00514">
    <property type="entry name" value="Arm"/>
    <property type="match status" value="1"/>
</dbReference>
<gene>
    <name evidence="2" type="ORF">PHMEG_00036015</name>
</gene>
<evidence type="ECO:0000256" key="1">
    <source>
        <dbReference type="PROSITE-ProRule" id="PRU00259"/>
    </source>
</evidence>
<feature type="repeat" description="ARM" evidence="1">
    <location>
        <begin position="21"/>
        <end position="63"/>
    </location>
</feature>
<feature type="non-terminal residue" evidence="2">
    <location>
        <position position="1"/>
    </location>
</feature>
<accession>A0A225UMD8</accession>
<sequence>AAAALWNLSDNCNQVKIAAAGAIPPLVELVRSGRKDQKNVATGALWNLAFENSNQEEILTNDAVDPLINLVCKGTSVQRERASGVLGFLSQHLSSGDKVTIAVIEALVTFVETPSNNKWIHEGLTALLGLASDGNVVVCDGIVNADGLMTLEKVVQDGDERNMALAARLLQLLQ</sequence>
<dbReference type="InterPro" id="IPR000225">
    <property type="entry name" value="Armadillo"/>
</dbReference>
<evidence type="ECO:0000313" key="3">
    <source>
        <dbReference type="Proteomes" id="UP000198211"/>
    </source>
</evidence>
<dbReference type="PANTHER" id="PTHR23315:SF7">
    <property type="entry name" value="U-BOX DOMAIN-CONTAINING PROTEIN 4"/>
    <property type="match status" value="1"/>
</dbReference>
<dbReference type="AlphaFoldDB" id="A0A225UMD8"/>
<dbReference type="Gene3D" id="1.25.10.10">
    <property type="entry name" value="Leucine-rich Repeat Variant"/>
    <property type="match status" value="1"/>
</dbReference>
<reference evidence="3" key="1">
    <citation type="submission" date="2017-03" db="EMBL/GenBank/DDBJ databases">
        <title>Phytopthora megakarya and P. palmivora, two closely related causual agents of cacao black pod achieved similar genome size and gene model numbers by different mechanisms.</title>
        <authorList>
            <person name="Ali S."/>
            <person name="Shao J."/>
            <person name="Larry D.J."/>
            <person name="Kronmiller B."/>
            <person name="Shen D."/>
            <person name="Strem M.D."/>
            <person name="Melnick R.L."/>
            <person name="Guiltinan M.J."/>
            <person name="Tyler B.M."/>
            <person name="Meinhardt L.W."/>
            <person name="Bailey B.A."/>
        </authorList>
    </citation>
    <scope>NUCLEOTIDE SEQUENCE [LARGE SCALE GENOMIC DNA]</scope>
    <source>
        <strain evidence="3">zdho120</strain>
    </source>
</reference>